<dbReference type="AlphaFoldDB" id="A0A1F8DQ13"/>
<gene>
    <name evidence="7" type="ORF">A3A20_02510</name>
</gene>
<keyword evidence="2 6" id="KW-0812">Transmembrane</keyword>
<dbReference type="EMBL" id="MGIR01000009">
    <property type="protein sequence ID" value="OGM90710.1"/>
    <property type="molecule type" value="Genomic_DNA"/>
</dbReference>
<evidence type="ECO:0000313" key="8">
    <source>
        <dbReference type="Proteomes" id="UP000178946"/>
    </source>
</evidence>
<reference evidence="7 8" key="1">
    <citation type="journal article" date="2016" name="Nat. Commun.">
        <title>Thousands of microbial genomes shed light on interconnected biogeochemical processes in an aquifer system.</title>
        <authorList>
            <person name="Anantharaman K."/>
            <person name="Brown C.T."/>
            <person name="Hug L.A."/>
            <person name="Sharon I."/>
            <person name="Castelle C.J."/>
            <person name="Probst A.J."/>
            <person name="Thomas B.C."/>
            <person name="Singh A."/>
            <person name="Wilkins M.J."/>
            <person name="Karaoz U."/>
            <person name="Brodie E.L."/>
            <person name="Williams K.H."/>
            <person name="Hubbard S.S."/>
            <person name="Banfield J.F."/>
        </authorList>
    </citation>
    <scope>NUCLEOTIDE SEQUENCE [LARGE SCALE GENOMIC DNA]</scope>
</reference>
<feature type="transmembrane region" description="Helical" evidence="6">
    <location>
        <begin position="293"/>
        <end position="312"/>
    </location>
</feature>
<proteinExistence type="predicted"/>
<feature type="transmembrane region" description="Helical" evidence="6">
    <location>
        <begin position="132"/>
        <end position="148"/>
    </location>
</feature>
<organism evidence="7 8">
    <name type="scientific">Candidatus Wolfebacteria bacterium RIFCSPLOWO2_01_FULL_45_19</name>
    <dbReference type="NCBI Taxonomy" id="1802557"/>
    <lineage>
        <taxon>Bacteria</taxon>
        <taxon>Candidatus Wolfeibacteriota</taxon>
    </lineage>
</organism>
<feature type="transmembrane region" description="Helical" evidence="6">
    <location>
        <begin position="332"/>
        <end position="353"/>
    </location>
</feature>
<feature type="transmembrane region" description="Helical" evidence="6">
    <location>
        <begin position="176"/>
        <end position="194"/>
    </location>
</feature>
<dbReference type="GO" id="GO:0005886">
    <property type="term" value="C:plasma membrane"/>
    <property type="evidence" value="ECO:0007669"/>
    <property type="project" value="TreeGrafter"/>
</dbReference>
<evidence type="ECO:0000313" key="7">
    <source>
        <dbReference type="EMBL" id="OGM90710.1"/>
    </source>
</evidence>
<feature type="transmembrane region" description="Helical" evidence="6">
    <location>
        <begin position="66"/>
        <end position="84"/>
    </location>
</feature>
<dbReference type="STRING" id="1802557.A3A20_02510"/>
<comment type="caution">
    <text evidence="7">The sequence shown here is derived from an EMBL/GenBank/DDBJ whole genome shotgun (WGS) entry which is preliminary data.</text>
</comment>
<evidence type="ECO:0000256" key="5">
    <source>
        <dbReference type="ARBA" id="ARBA00023136"/>
    </source>
</evidence>
<evidence type="ECO:0000256" key="6">
    <source>
        <dbReference type="SAM" id="Phobius"/>
    </source>
</evidence>
<evidence type="ECO:0000256" key="2">
    <source>
        <dbReference type="ARBA" id="ARBA00022692"/>
    </source>
</evidence>
<evidence type="ECO:0000256" key="3">
    <source>
        <dbReference type="ARBA" id="ARBA00022960"/>
    </source>
</evidence>
<sequence>MSVLIRRFDWQLIVAICILGVASFLALSSINPELAIRQIVWYLLGFIVMFAVAYFDWRPFINEKGFVLGIYIFSISLLALTYFFQPLQGANRWIIAGPLQFQPVELVKVALIIAFAYFFARRHVSMGRFLNILKSFTLLVLPVTLVVFQPDLGSAMILLAIWAGFLLISGIRWRHLVVAIVIAVIAAFFMWNQVLHEYQKERVVGLFFPEYDPLGINYNVIQAKISIGSAGFFGKGFGQGTQLQLGFLPEAEHDFIFAAFTEEWGLAGAFVLLATSLFVMLRIIKIGSTVGGNFFRFVCLGTAVLFLSHFVLNVGSNLGLTPAVGITYPFLSYGGSSILTSFLLIGMIQGIAARLRT</sequence>
<feature type="transmembrane region" description="Helical" evidence="6">
    <location>
        <begin position="154"/>
        <end position="171"/>
    </location>
</feature>
<dbReference type="Pfam" id="PF01098">
    <property type="entry name" value="FTSW_RODA_SPOVE"/>
    <property type="match status" value="1"/>
</dbReference>
<dbReference type="GO" id="GO:0032153">
    <property type="term" value="C:cell division site"/>
    <property type="evidence" value="ECO:0007669"/>
    <property type="project" value="TreeGrafter"/>
</dbReference>
<keyword evidence="5 6" id="KW-0472">Membrane</keyword>
<dbReference type="PANTHER" id="PTHR30474:SF1">
    <property type="entry name" value="PEPTIDOGLYCAN GLYCOSYLTRANSFERASE MRDB"/>
    <property type="match status" value="1"/>
</dbReference>
<keyword evidence="4 6" id="KW-1133">Transmembrane helix</keyword>
<protein>
    <recommendedName>
        <fullName evidence="9">Rod shape-determining protein RodA</fullName>
    </recommendedName>
</protein>
<keyword evidence="3" id="KW-0133">Cell shape</keyword>
<dbReference type="GO" id="GO:0015648">
    <property type="term" value="F:lipid-linked peptidoglycan transporter activity"/>
    <property type="evidence" value="ECO:0007669"/>
    <property type="project" value="TreeGrafter"/>
</dbReference>
<comment type="subcellular location">
    <subcellularLocation>
        <location evidence="1">Membrane</location>
        <topology evidence="1">Multi-pass membrane protein</topology>
    </subcellularLocation>
</comment>
<dbReference type="GO" id="GO:0051301">
    <property type="term" value="P:cell division"/>
    <property type="evidence" value="ECO:0007669"/>
    <property type="project" value="InterPro"/>
</dbReference>
<feature type="transmembrane region" description="Helical" evidence="6">
    <location>
        <begin position="264"/>
        <end position="281"/>
    </location>
</feature>
<evidence type="ECO:0000256" key="4">
    <source>
        <dbReference type="ARBA" id="ARBA00022989"/>
    </source>
</evidence>
<dbReference type="PANTHER" id="PTHR30474">
    <property type="entry name" value="CELL CYCLE PROTEIN"/>
    <property type="match status" value="1"/>
</dbReference>
<dbReference type="Proteomes" id="UP000178946">
    <property type="component" value="Unassembled WGS sequence"/>
</dbReference>
<evidence type="ECO:0008006" key="9">
    <source>
        <dbReference type="Google" id="ProtNLM"/>
    </source>
</evidence>
<name>A0A1F8DQ13_9BACT</name>
<feature type="transmembrane region" description="Helical" evidence="6">
    <location>
        <begin position="12"/>
        <end position="30"/>
    </location>
</feature>
<feature type="transmembrane region" description="Helical" evidence="6">
    <location>
        <begin position="36"/>
        <end position="54"/>
    </location>
</feature>
<dbReference type="InterPro" id="IPR001182">
    <property type="entry name" value="FtsW/RodA"/>
</dbReference>
<dbReference type="GO" id="GO:0008360">
    <property type="term" value="P:regulation of cell shape"/>
    <property type="evidence" value="ECO:0007669"/>
    <property type="project" value="UniProtKB-KW"/>
</dbReference>
<accession>A0A1F8DQ13</accession>
<evidence type="ECO:0000256" key="1">
    <source>
        <dbReference type="ARBA" id="ARBA00004141"/>
    </source>
</evidence>